<evidence type="ECO:0000259" key="1">
    <source>
        <dbReference type="Pfam" id="PF13276"/>
    </source>
</evidence>
<evidence type="ECO:0000313" key="2">
    <source>
        <dbReference type="EMBL" id="OOZ37985.1"/>
    </source>
</evidence>
<dbReference type="PANTHER" id="PTHR46889">
    <property type="entry name" value="TRANSPOSASE INSF FOR INSERTION SEQUENCE IS3B-RELATED"/>
    <property type="match status" value="1"/>
</dbReference>
<dbReference type="PANTHER" id="PTHR46889:SF4">
    <property type="entry name" value="TRANSPOSASE INSO FOR INSERTION SEQUENCE ELEMENT IS911B-RELATED"/>
    <property type="match status" value="1"/>
</dbReference>
<sequence>MKYAYILQNLERYPVQRLCRVLGVSRSGYYAWLVRPPSQRSLEDERLLGLIREPHEASGRTYGSPRVLCDLRELGEHVGKNRIVPG</sequence>
<proteinExistence type="predicted"/>
<dbReference type="InterPro" id="IPR050900">
    <property type="entry name" value="Transposase_IS3/IS150/IS904"/>
</dbReference>
<gene>
    <name evidence="2" type="ORF">BOW53_16805</name>
</gene>
<organism evidence="2 3">
    <name type="scientific">Solemya pervernicosa gill symbiont</name>
    <dbReference type="NCBI Taxonomy" id="642797"/>
    <lineage>
        <taxon>Bacteria</taxon>
        <taxon>Pseudomonadati</taxon>
        <taxon>Pseudomonadota</taxon>
        <taxon>Gammaproteobacteria</taxon>
        <taxon>sulfur-oxidizing symbionts</taxon>
    </lineage>
</organism>
<dbReference type="AlphaFoldDB" id="A0A1T2KYR7"/>
<evidence type="ECO:0000313" key="3">
    <source>
        <dbReference type="Proteomes" id="UP000191110"/>
    </source>
</evidence>
<name>A0A1T2KYR7_9GAMM</name>
<dbReference type="EMBL" id="MPRL01000152">
    <property type="protein sequence ID" value="OOZ37985.1"/>
    <property type="molecule type" value="Genomic_DNA"/>
</dbReference>
<dbReference type="Pfam" id="PF13276">
    <property type="entry name" value="HTH_21"/>
    <property type="match status" value="1"/>
</dbReference>
<keyword evidence="3" id="KW-1185">Reference proteome</keyword>
<protein>
    <submittedName>
        <fullName evidence="2">Transposase</fullName>
    </submittedName>
</protein>
<accession>A0A1T2KYR7</accession>
<comment type="caution">
    <text evidence="2">The sequence shown here is derived from an EMBL/GenBank/DDBJ whole genome shotgun (WGS) entry which is preliminary data.</text>
</comment>
<dbReference type="Proteomes" id="UP000191110">
    <property type="component" value="Unassembled WGS sequence"/>
</dbReference>
<feature type="domain" description="HTH-like" evidence="1">
    <location>
        <begin position="44"/>
        <end position="83"/>
    </location>
</feature>
<reference evidence="2 3" key="1">
    <citation type="submission" date="2016-11" db="EMBL/GenBank/DDBJ databases">
        <title>Mixed transmission modes and dynamic genome evolution in an obligate animal-bacterial symbiosis.</title>
        <authorList>
            <person name="Russell S.L."/>
            <person name="Corbett-Detig R.B."/>
            <person name="Cavanaugh C.M."/>
        </authorList>
    </citation>
    <scope>NUCLEOTIDE SEQUENCE [LARGE SCALE GENOMIC DNA]</scope>
    <source>
        <strain evidence="2">Sveles-Q1</strain>
    </source>
</reference>
<dbReference type="InterPro" id="IPR025948">
    <property type="entry name" value="HTH-like_dom"/>
</dbReference>